<name>A0ABR4CWF7_9HELO</name>
<protein>
    <recommendedName>
        <fullName evidence="4">C2H2-type domain-containing protein</fullName>
    </recommendedName>
</protein>
<evidence type="ECO:0000313" key="3">
    <source>
        <dbReference type="Proteomes" id="UP001595075"/>
    </source>
</evidence>
<reference evidence="2 3" key="1">
    <citation type="journal article" date="2024" name="Commun. Biol.">
        <title>Comparative genomic analysis of thermophilic fungi reveals convergent evolutionary adaptations and gene losses.</title>
        <authorList>
            <person name="Steindorff A.S."/>
            <person name="Aguilar-Pontes M.V."/>
            <person name="Robinson A.J."/>
            <person name="Andreopoulos B."/>
            <person name="LaButti K."/>
            <person name="Kuo A."/>
            <person name="Mondo S."/>
            <person name="Riley R."/>
            <person name="Otillar R."/>
            <person name="Haridas S."/>
            <person name="Lipzen A."/>
            <person name="Grimwood J."/>
            <person name="Schmutz J."/>
            <person name="Clum A."/>
            <person name="Reid I.D."/>
            <person name="Moisan M.C."/>
            <person name="Butler G."/>
            <person name="Nguyen T.T.M."/>
            <person name="Dewar K."/>
            <person name="Conant G."/>
            <person name="Drula E."/>
            <person name="Henrissat B."/>
            <person name="Hansel C."/>
            <person name="Singer S."/>
            <person name="Hutchinson M.I."/>
            <person name="de Vries R.P."/>
            <person name="Natvig D.O."/>
            <person name="Powell A.J."/>
            <person name="Tsang A."/>
            <person name="Grigoriev I.V."/>
        </authorList>
    </citation>
    <scope>NUCLEOTIDE SEQUENCE [LARGE SCALE GENOMIC DNA]</scope>
    <source>
        <strain evidence="2 3">CBS 494.80</strain>
    </source>
</reference>
<evidence type="ECO:0000313" key="2">
    <source>
        <dbReference type="EMBL" id="KAL2073922.1"/>
    </source>
</evidence>
<feature type="region of interest" description="Disordered" evidence="1">
    <location>
        <begin position="106"/>
        <end position="131"/>
    </location>
</feature>
<feature type="region of interest" description="Disordered" evidence="1">
    <location>
        <begin position="1"/>
        <end position="53"/>
    </location>
</feature>
<sequence>MSSRMVDLTGDSSDVESESEPEPEPQPSTATSGPHATRVAAHNGNHAIATPDQNVSAALKKSISTIDPTRLRRFILRFCETIPELREGLEKELLVKGKTIVRYHLNSDSEDRGETEEESTDEEANDHGVSKYIRQTEKEDLRRQGPIVIEDEEFTPKFAKCENCKKEFDVSDNDTRDCHWHTGMREVYDDDDFWADHDPNCHGNPEDFDEDPDFADGFRWSCCGTPGDNEGCKTTRHKASVNIVLFTGSKKRKATEELR</sequence>
<feature type="compositionally biased region" description="Acidic residues" evidence="1">
    <location>
        <begin position="13"/>
        <end position="23"/>
    </location>
</feature>
<keyword evidence="3" id="KW-1185">Reference proteome</keyword>
<organism evidence="2 3">
    <name type="scientific">Oculimacula yallundae</name>
    <dbReference type="NCBI Taxonomy" id="86028"/>
    <lineage>
        <taxon>Eukaryota</taxon>
        <taxon>Fungi</taxon>
        <taxon>Dikarya</taxon>
        <taxon>Ascomycota</taxon>
        <taxon>Pezizomycotina</taxon>
        <taxon>Leotiomycetes</taxon>
        <taxon>Helotiales</taxon>
        <taxon>Ploettnerulaceae</taxon>
        <taxon>Oculimacula</taxon>
    </lineage>
</organism>
<proteinExistence type="predicted"/>
<dbReference type="EMBL" id="JAZHXI010000003">
    <property type="protein sequence ID" value="KAL2073922.1"/>
    <property type="molecule type" value="Genomic_DNA"/>
</dbReference>
<dbReference type="PANTHER" id="PTHR38167:SF1">
    <property type="entry name" value="C2H2-TYPE DOMAIN-CONTAINING PROTEIN"/>
    <property type="match status" value="1"/>
</dbReference>
<comment type="caution">
    <text evidence="2">The sequence shown here is derived from an EMBL/GenBank/DDBJ whole genome shotgun (WGS) entry which is preliminary data.</text>
</comment>
<gene>
    <name evidence="2" type="ORF">VTL71DRAFT_11248</name>
</gene>
<dbReference type="PANTHER" id="PTHR38167">
    <property type="entry name" value="C2H2-TYPE DOMAIN-CONTAINING PROTEIN"/>
    <property type="match status" value="1"/>
</dbReference>
<accession>A0ABR4CWF7</accession>
<evidence type="ECO:0008006" key="4">
    <source>
        <dbReference type="Google" id="ProtNLM"/>
    </source>
</evidence>
<feature type="compositionally biased region" description="Acidic residues" evidence="1">
    <location>
        <begin position="113"/>
        <end position="124"/>
    </location>
</feature>
<dbReference type="Proteomes" id="UP001595075">
    <property type="component" value="Unassembled WGS sequence"/>
</dbReference>
<evidence type="ECO:0000256" key="1">
    <source>
        <dbReference type="SAM" id="MobiDB-lite"/>
    </source>
</evidence>